<sequence length="650" mass="71506">MFDNHSRRAGGSSTKAAVVGFALIVTVMVGGLLWTSRGLAISPVVDSVDDQGTDSAAAPSSGDAATPDLLAEIEERPEEPPPFDYAPYRVLIWVASDDPRINTNLIRDDLLSFLDRDFYSVWRTVVADAPPAVASIARRDLSSITFASIAASDPVIALKKGHPDSLRIHFASDAGRFLDEIPGTQGRIQDILKRIDENPESKTTPAKFAWKEKLRAIDGDAVALQEMWKEESTEAILVSRGMADTLTDPKAKLIVPPLDGQVVQAIEQFDKIYIARLKTKGTPPSVEVIELDTLMRHFGSVMTRDMISVGAVAESVGAAVRDAFSPIVRIDNAGQKSATGLVRASGLALDKNSPAHVRVGDVLEPLVRKDDRNGNPITIGPLDWAYLYVTEKKENMVEMDFFAGRMGGLQGRKNNRTHRMGVVVRPQLKDTMLRLHAKGKPNDPLIGYEIYDKELDSTSMTFVGRTDWNGRLMVGKIDRPLRLLYVKNGGAVLARLPIVPGHHEISIADLAGDDMRLQAEAYIRGVQNAIIDLVAVRELFKARISMRIKEGKLKEADELLEMLRNEPSNEKIANDMGKKQTMFLKAIGRNANQQRKVDEMFSTTRELLSKHINPKVVNDLETALIEAEKNGGVPRSEDATPSEETTPPEE</sequence>
<evidence type="ECO:0000313" key="3">
    <source>
        <dbReference type="EMBL" id="MBB3208589.1"/>
    </source>
</evidence>
<evidence type="ECO:0000256" key="2">
    <source>
        <dbReference type="SAM" id="Phobius"/>
    </source>
</evidence>
<dbReference type="AlphaFoldDB" id="A0A7W5E1R1"/>
<reference evidence="3 4" key="1">
    <citation type="submission" date="2020-08" db="EMBL/GenBank/DDBJ databases">
        <title>Genomic Encyclopedia of Type Strains, Phase III (KMG-III): the genomes of soil and plant-associated and newly described type strains.</title>
        <authorList>
            <person name="Whitman W."/>
        </authorList>
    </citation>
    <scope>NUCLEOTIDE SEQUENCE [LARGE SCALE GENOMIC DNA]</scope>
    <source>
        <strain evidence="3 4">CECT 8075</strain>
    </source>
</reference>
<dbReference type="EMBL" id="JACHXU010000016">
    <property type="protein sequence ID" value="MBB3208589.1"/>
    <property type="molecule type" value="Genomic_DNA"/>
</dbReference>
<evidence type="ECO:0000256" key="1">
    <source>
        <dbReference type="SAM" id="MobiDB-lite"/>
    </source>
</evidence>
<proteinExistence type="predicted"/>
<evidence type="ECO:0000313" key="4">
    <source>
        <dbReference type="Proteomes" id="UP000536179"/>
    </source>
</evidence>
<dbReference type="Proteomes" id="UP000536179">
    <property type="component" value="Unassembled WGS sequence"/>
</dbReference>
<keyword evidence="2" id="KW-0472">Membrane</keyword>
<keyword evidence="2" id="KW-1133">Transmembrane helix</keyword>
<accession>A0A7W5E1R1</accession>
<keyword evidence="4" id="KW-1185">Reference proteome</keyword>
<organism evidence="3 4">
    <name type="scientific">Aporhodopirellula rubra</name>
    <dbReference type="NCBI Taxonomy" id="980271"/>
    <lineage>
        <taxon>Bacteria</taxon>
        <taxon>Pseudomonadati</taxon>
        <taxon>Planctomycetota</taxon>
        <taxon>Planctomycetia</taxon>
        <taxon>Pirellulales</taxon>
        <taxon>Pirellulaceae</taxon>
        <taxon>Aporhodopirellula</taxon>
    </lineage>
</organism>
<keyword evidence="2" id="KW-0812">Transmembrane</keyword>
<name>A0A7W5E1R1_9BACT</name>
<comment type="caution">
    <text evidence="3">The sequence shown here is derived from an EMBL/GenBank/DDBJ whole genome shotgun (WGS) entry which is preliminary data.</text>
</comment>
<gene>
    <name evidence="3" type="ORF">FHS27_004418</name>
</gene>
<protein>
    <submittedName>
        <fullName evidence="3">Uncharacterized protein</fullName>
    </submittedName>
</protein>
<feature type="region of interest" description="Disordered" evidence="1">
    <location>
        <begin position="627"/>
        <end position="650"/>
    </location>
</feature>
<feature type="transmembrane region" description="Helical" evidence="2">
    <location>
        <begin position="16"/>
        <end position="34"/>
    </location>
</feature>